<proteinExistence type="predicted"/>
<dbReference type="InterPro" id="IPR043917">
    <property type="entry name" value="DUF5753"/>
</dbReference>
<evidence type="ECO:0000259" key="1">
    <source>
        <dbReference type="PROSITE" id="PS50943"/>
    </source>
</evidence>
<evidence type="ECO:0000313" key="2">
    <source>
        <dbReference type="EMBL" id="MFC4068883.1"/>
    </source>
</evidence>
<evidence type="ECO:0000313" key="3">
    <source>
        <dbReference type="Proteomes" id="UP001595867"/>
    </source>
</evidence>
<sequence length="293" mass="32406">MESSGEMSPIAAGRLLRADLRRARELVGLTQSEVAKALHWSLSKVTRIESGDVGISDADLRALCVVLEVGVAATGVLVQRAQASRRRGWWHDDRAALSPALLTLIGLEADADGFAEFSSAVVPGLFQTPEYASAVLRTSWAEEGKLAKPLAIRLRRQAQFHEQRDPPDTSVVLEEATLYRSFGEREVMADQMKRLAEHARRPHVTLRILPFEAKTYHAESFTIIRSEVSGTVVHSEARLADVLFEEPSMVAQFEAQFAELWAAALDADRTAQLLHRVAKSYAAGGNPRPWLWD</sequence>
<dbReference type="SUPFAM" id="SSF47413">
    <property type="entry name" value="lambda repressor-like DNA-binding domains"/>
    <property type="match status" value="1"/>
</dbReference>
<reference evidence="3" key="1">
    <citation type="journal article" date="2019" name="Int. J. Syst. Evol. Microbiol.">
        <title>The Global Catalogue of Microorganisms (GCM) 10K type strain sequencing project: providing services to taxonomists for standard genome sequencing and annotation.</title>
        <authorList>
            <consortium name="The Broad Institute Genomics Platform"/>
            <consortium name="The Broad Institute Genome Sequencing Center for Infectious Disease"/>
            <person name="Wu L."/>
            <person name="Ma J."/>
        </authorList>
    </citation>
    <scope>NUCLEOTIDE SEQUENCE [LARGE SCALE GENOMIC DNA]</scope>
    <source>
        <strain evidence="3">TBRC 5832</strain>
    </source>
</reference>
<dbReference type="CDD" id="cd00093">
    <property type="entry name" value="HTH_XRE"/>
    <property type="match status" value="1"/>
</dbReference>
<organism evidence="2 3">
    <name type="scientific">Actinoplanes subglobosus</name>
    <dbReference type="NCBI Taxonomy" id="1547892"/>
    <lineage>
        <taxon>Bacteria</taxon>
        <taxon>Bacillati</taxon>
        <taxon>Actinomycetota</taxon>
        <taxon>Actinomycetes</taxon>
        <taxon>Micromonosporales</taxon>
        <taxon>Micromonosporaceae</taxon>
        <taxon>Actinoplanes</taxon>
    </lineage>
</organism>
<protein>
    <submittedName>
        <fullName evidence="2">Helix-turn-helix domain-containing protein</fullName>
    </submittedName>
</protein>
<comment type="caution">
    <text evidence="2">The sequence shown here is derived from an EMBL/GenBank/DDBJ whole genome shotgun (WGS) entry which is preliminary data.</text>
</comment>
<gene>
    <name evidence="2" type="ORF">ACFO0C_28465</name>
</gene>
<feature type="domain" description="HTH cro/C1-type" evidence="1">
    <location>
        <begin position="20"/>
        <end position="74"/>
    </location>
</feature>
<dbReference type="InterPro" id="IPR001387">
    <property type="entry name" value="Cro/C1-type_HTH"/>
</dbReference>
<dbReference type="RefSeq" id="WP_378069768.1">
    <property type="nucleotide sequence ID" value="NZ_JBHSBL010000019.1"/>
</dbReference>
<dbReference type="PROSITE" id="PS50943">
    <property type="entry name" value="HTH_CROC1"/>
    <property type="match status" value="1"/>
</dbReference>
<dbReference type="Proteomes" id="UP001595867">
    <property type="component" value="Unassembled WGS sequence"/>
</dbReference>
<name>A0ABV8IX81_9ACTN</name>
<dbReference type="Gene3D" id="1.10.260.40">
    <property type="entry name" value="lambda repressor-like DNA-binding domains"/>
    <property type="match status" value="1"/>
</dbReference>
<dbReference type="InterPro" id="IPR010982">
    <property type="entry name" value="Lambda_DNA-bd_dom_sf"/>
</dbReference>
<dbReference type="Pfam" id="PF19054">
    <property type="entry name" value="DUF5753"/>
    <property type="match status" value="1"/>
</dbReference>
<dbReference type="SMART" id="SM00530">
    <property type="entry name" value="HTH_XRE"/>
    <property type="match status" value="1"/>
</dbReference>
<keyword evidence="3" id="KW-1185">Reference proteome</keyword>
<dbReference type="Pfam" id="PF13560">
    <property type="entry name" value="HTH_31"/>
    <property type="match status" value="1"/>
</dbReference>
<dbReference type="EMBL" id="JBHSBL010000019">
    <property type="protein sequence ID" value="MFC4068883.1"/>
    <property type="molecule type" value="Genomic_DNA"/>
</dbReference>
<accession>A0ABV8IX81</accession>